<name>A0AAQ3N108_VIGMU</name>
<proteinExistence type="predicted"/>
<evidence type="ECO:0000313" key="1">
    <source>
        <dbReference type="EMBL" id="WVZ00702.1"/>
    </source>
</evidence>
<accession>A0AAQ3N108</accession>
<reference evidence="1 2" key="1">
    <citation type="journal article" date="2023" name="Life. Sci Alliance">
        <title>Evolutionary insights into 3D genome organization and epigenetic landscape of Vigna mungo.</title>
        <authorList>
            <person name="Junaid A."/>
            <person name="Singh B."/>
            <person name="Bhatia S."/>
        </authorList>
    </citation>
    <scope>NUCLEOTIDE SEQUENCE [LARGE SCALE GENOMIC DNA]</scope>
    <source>
        <strain evidence="1">Urdbean</strain>
    </source>
</reference>
<dbReference type="EMBL" id="CP144693">
    <property type="protein sequence ID" value="WVZ00702.1"/>
    <property type="molecule type" value="Genomic_DNA"/>
</dbReference>
<dbReference type="Proteomes" id="UP001374535">
    <property type="component" value="Chromosome 8"/>
</dbReference>
<keyword evidence="2" id="KW-1185">Reference proteome</keyword>
<gene>
    <name evidence="1" type="ORF">V8G54_026771</name>
</gene>
<organism evidence="1 2">
    <name type="scientific">Vigna mungo</name>
    <name type="common">Black gram</name>
    <name type="synonym">Phaseolus mungo</name>
    <dbReference type="NCBI Taxonomy" id="3915"/>
    <lineage>
        <taxon>Eukaryota</taxon>
        <taxon>Viridiplantae</taxon>
        <taxon>Streptophyta</taxon>
        <taxon>Embryophyta</taxon>
        <taxon>Tracheophyta</taxon>
        <taxon>Spermatophyta</taxon>
        <taxon>Magnoliopsida</taxon>
        <taxon>eudicotyledons</taxon>
        <taxon>Gunneridae</taxon>
        <taxon>Pentapetalae</taxon>
        <taxon>rosids</taxon>
        <taxon>fabids</taxon>
        <taxon>Fabales</taxon>
        <taxon>Fabaceae</taxon>
        <taxon>Papilionoideae</taxon>
        <taxon>50 kb inversion clade</taxon>
        <taxon>NPAAA clade</taxon>
        <taxon>indigoferoid/millettioid clade</taxon>
        <taxon>Phaseoleae</taxon>
        <taxon>Vigna</taxon>
    </lineage>
</organism>
<evidence type="ECO:0000313" key="2">
    <source>
        <dbReference type="Proteomes" id="UP001374535"/>
    </source>
</evidence>
<sequence length="166" mass="18612">MRKMEWFLHEEDRGNPMIRVALNLDEGAMPEHGINEFGMSWEQLVMKKIEDNQRRMVEMNKELRNLAAMVSDGRQQSEQPSFFAADVHGEPDDDDVHDEPNDGDIHREVDEAAPCFDTVAYTDVGGCLDEDKDDLGDVASLLAGPASACSFFASESQILVQLGYFV</sequence>
<dbReference type="AlphaFoldDB" id="A0AAQ3N108"/>
<protein>
    <submittedName>
        <fullName evidence="1">Uncharacterized protein</fullName>
    </submittedName>
</protein>